<gene>
    <name evidence="1" type="ORF">PDE001_LOCUS2377</name>
</gene>
<dbReference type="EMBL" id="CANTFM010000399">
    <property type="protein sequence ID" value="CAI5721077.1"/>
    <property type="molecule type" value="Genomic_DNA"/>
</dbReference>
<sequence>MTRPELFKCIDSFLENLSSRPPLDQLATIEANPGIMLPMATKDRLEILAHYRSICRLLANTRPGSGKVQKKCMKLLYEAKTMLRQLMGHIEPHTSEAKQALFVLSSWDLVLHIMAPTVYHDFYKLLVLTDSIPDFLVNLMIPLLSDTRFGCSVLALL</sequence>
<evidence type="ECO:0000313" key="2">
    <source>
        <dbReference type="Proteomes" id="UP001162029"/>
    </source>
</evidence>
<accession>A0AAV0TFD9</accession>
<reference evidence="1" key="1">
    <citation type="submission" date="2022-12" db="EMBL/GenBank/DDBJ databases">
        <authorList>
            <person name="Webb A."/>
        </authorList>
    </citation>
    <scope>NUCLEOTIDE SEQUENCE</scope>
    <source>
        <strain evidence="1">Pd1</strain>
    </source>
</reference>
<evidence type="ECO:0000313" key="1">
    <source>
        <dbReference type="EMBL" id="CAI5721077.1"/>
    </source>
</evidence>
<name>A0AAV0TFD9_9STRA</name>
<protein>
    <submittedName>
        <fullName evidence="1">Uncharacterized protein</fullName>
    </submittedName>
</protein>
<organism evidence="1 2">
    <name type="scientific">Peronospora destructor</name>
    <dbReference type="NCBI Taxonomy" id="86335"/>
    <lineage>
        <taxon>Eukaryota</taxon>
        <taxon>Sar</taxon>
        <taxon>Stramenopiles</taxon>
        <taxon>Oomycota</taxon>
        <taxon>Peronosporomycetes</taxon>
        <taxon>Peronosporales</taxon>
        <taxon>Peronosporaceae</taxon>
        <taxon>Peronospora</taxon>
    </lineage>
</organism>
<dbReference type="AlphaFoldDB" id="A0AAV0TFD9"/>
<dbReference type="Proteomes" id="UP001162029">
    <property type="component" value="Unassembled WGS sequence"/>
</dbReference>
<proteinExistence type="predicted"/>
<keyword evidence="2" id="KW-1185">Reference proteome</keyword>
<comment type="caution">
    <text evidence="1">The sequence shown here is derived from an EMBL/GenBank/DDBJ whole genome shotgun (WGS) entry which is preliminary data.</text>
</comment>